<protein>
    <submittedName>
        <fullName evidence="2">ABC transporter permease</fullName>
    </submittedName>
</protein>
<keyword evidence="1" id="KW-1133">Transmembrane helix</keyword>
<evidence type="ECO:0000313" key="2">
    <source>
        <dbReference type="EMBL" id="MRG86936.1"/>
    </source>
</evidence>
<evidence type="ECO:0000256" key="1">
    <source>
        <dbReference type="SAM" id="Phobius"/>
    </source>
</evidence>
<gene>
    <name evidence="2" type="ORF">GH754_11510</name>
</gene>
<feature type="transmembrane region" description="Helical" evidence="1">
    <location>
        <begin position="312"/>
        <end position="330"/>
    </location>
</feature>
<feature type="transmembrane region" description="Helical" evidence="1">
    <location>
        <begin position="191"/>
        <end position="208"/>
    </location>
</feature>
<dbReference type="OrthoDB" id="2447941at2"/>
<feature type="transmembrane region" description="Helical" evidence="1">
    <location>
        <begin position="31"/>
        <end position="49"/>
    </location>
</feature>
<name>A0A6G1X7Q2_9BACI</name>
<sequence length="409" mass="48369">MFNPNQLWKKRIARHAKETGRYLRLMFNDHLAFALLFFIAAFAYFYQQWLETIPDEFPADWLIAVILGFFVTRSPIRTLLVEADTFFLLPAEHKMGPYFQKGFWYSFMIQLYLLALSLAALAPLYLTVISEDGKSLIWLGVILIIFKIWNLFATWWMLKERDAKSRQMDVAIRAVLNILTLFFLLQGNAYLFASISTILFVSYLIYTYQSVGKKLGIAWDLLIEKEEASMQAFYRVANMFTDVPHLKKKAKKRHFLVHLLINSIPFRQDQTFQYLYRITFVRSSDYLGMYVRLLLIAIFLIFWVPIVWFKLVFAVLFIYLSGFQLMTLWNHHRTIDWIDLYPVTKKVRKQALLQFLLMIMLVKTAILGIFILIAASWQEMLLLWGIGGVFSYLFVQMYVKNRLDKRKVS</sequence>
<comment type="caution">
    <text evidence="2">The sequence shown here is derived from an EMBL/GenBank/DDBJ whole genome shotgun (WGS) entry which is preliminary data.</text>
</comment>
<reference evidence="2 3" key="1">
    <citation type="submission" date="2019-11" db="EMBL/GenBank/DDBJ databases">
        <authorList>
            <person name="Li J."/>
        </authorList>
    </citation>
    <scope>NUCLEOTIDE SEQUENCE [LARGE SCALE GENOMIC DNA]</scope>
    <source>
        <strain evidence="2 3">J4</strain>
    </source>
</reference>
<organism evidence="2 3">
    <name type="scientific">Salinibacillus xinjiangensis</name>
    <dbReference type="NCBI Taxonomy" id="1229268"/>
    <lineage>
        <taxon>Bacteria</taxon>
        <taxon>Bacillati</taxon>
        <taxon>Bacillota</taxon>
        <taxon>Bacilli</taxon>
        <taxon>Bacillales</taxon>
        <taxon>Bacillaceae</taxon>
        <taxon>Salinibacillus</taxon>
    </lineage>
</organism>
<keyword evidence="1" id="KW-0812">Transmembrane</keyword>
<feature type="transmembrane region" description="Helical" evidence="1">
    <location>
        <begin position="137"/>
        <end position="158"/>
    </location>
</feature>
<keyword evidence="3" id="KW-1185">Reference proteome</keyword>
<proteinExistence type="predicted"/>
<feature type="transmembrane region" description="Helical" evidence="1">
    <location>
        <begin position="351"/>
        <end position="375"/>
    </location>
</feature>
<feature type="transmembrane region" description="Helical" evidence="1">
    <location>
        <begin position="102"/>
        <end position="125"/>
    </location>
</feature>
<accession>A0A6G1X7Q2</accession>
<dbReference type="Pfam" id="PF05975">
    <property type="entry name" value="EcsB"/>
    <property type="match status" value="1"/>
</dbReference>
<dbReference type="InterPro" id="IPR010288">
    <property type="entry name" value="EcsB_ABC"/>
</dbReference>
<dbReference type="GO" id="GO:0016020">
    <property type="term" value="C:membrane"/>
    <property type="evidence" value="ECO:0007669"/>
    <property type="project" value="InterPro"/>
</dbReference>
<dbReference type="EMBL" id="WJNH01000007">
    <property type="protein sequence ID" value="MRG86936.1"/>
    <property type="molecule type" value="Genomic_DNA"/>
</dbReference>
<evidence type="ECO:0000313" key="3">
    <source>
        <dbReference type="Proteomes" id="UP000480185"/>
    </source>
</evidence>
<dbReference type="PIRSF" id="PIRSF037259">
    <property type="entry name" value="EcsB_ABC"/>
    <property type="match status" value="1"/>
</dbReference>
<feature type="transmembrane region" description="Helical" evidence="1">
    <location>
        <begin position="381"/>
        <end position="399"/>
    </location>
</feature>
<dbReference type="AlphaFoldDB" id="A0A6G1X7Q2"/>
<dbReference type="RefSeq" id="WP_153728837.1">
    <property type="nucleotide sequence ID" value="NZ_WJNH01000007.1"/>
</dbReference>
<keyword evidence="1" id="KW-0472">Membrane</keyword>
<dbReference type="Proteomes" id="UP000480185">
    <property type="component" value="Unassembled WGS sequence"/>
</dbReference>
<feature type="transmembrane region" description="Helical" evidence="1">
    <location>
        <begin position="287"/>
        <end position="306"/>
    </location>
</feature>